<keyword evidence="2" id="KW-0690">Ribosome biogenesis</keyword>
<dbReference type="GO" id="GO:0005829">
    <property type="term" value="C:cytosol"/>
    <property type="evidence" value="ECO:0007669"/>
    <property type="project" value="TreeGrafter"/>
</dbReference>
<dbReference type="Pfam" id="PF04751">
    <property type="entry name" value="DarP"/>
    <property type="match status" value="1"/>
</dbReference>
<gene>
    <name evidence="5" type="ORF">MNBD_GAMMA15-2069</name>
</gene>
<protein>
    <submittedName>
        <fullName evidence="5">UPF0307 protein YjgA</fullName>
    </submittedName>
</protein>
<reference evidence="5" key="1">
    <citation type="submission" date="2018-06" db="EMBL/GenBank/DDBJ databases">
        <authorList>
            <person name="Zhirakovskaya E."/>
        </authorList>
    </citation>
    <scope>NUCLEOTIDE SEQUENCE</scope>
</reference>
<accession>A0A3B0YZT5</accession>
<dbReference type="NCBIfam" id="NF003593">
    <property type="entry name" value="PRK05255.1-1"/>
    <property type="match status" value="1"/>
</dbReference>
<dbReference type="PANTHER" id="PTHR38101:SF1">
    <property type="entry name" value="UPF0307 PROTEIN YJGA"/>
    <property type="match status" value="1"/>
</dbReference>
<dbReference type="GO" id="GO:0042254">
    <property type="term" value="P:ribosome biogenesis"/>
    <property type="evidence" value="ECO:0007669"/>
    <property type="project" value="UniProtKB-KW"/>
</dbReference>
<dbReference type="PIRSF" id="PIRSF016183">
    <property type="entry name" value="UCP016183"/>
    <property type="match status" value="1"/>
</dbReference>
<evidence type="ECO:0000256" key="3">
    <source>
        <dbReference type="ARBA" id="ARBA00022730"/>
    </source>
</evidence>
<evidence type="ECO:0000256" key="4">
    <source>
        <dbReference type="ARBA" id="ARBA00022884"/>
    </source>
</evidence>
<keyword evidence="4" id="KW-0694">RNA-binding</keyword>
<dbReference type="InterPro" id="IPR023153">
    <property type="entry name" value="DarP_sf"/>
</dbReference>
<evidence type="ECO:0000313" key="5">
    <source>
        <dbReference type="EMBL" id="VAW74474.1"/>
    </source>
</evidence>
<proteinExistence type="inferred from homology"/>
<organism evidence="5">
    <name type="scientific">hydrothermal vent metagenome</name>
    <dbReference type="NCBI Taxonomy" id="652676"/>
    <lineage>
        <taxon>unclassified sequences</taxon>
        <taxon>metagenomes</taxon>
        <taxon>ecological metagenomes</taxon>
    </lineage>
</organism>
<dbReference type="CDD" id="cd16331">
    <property type="entry name" value="YjgA-like"/>
    <property type="match status" value="1"/>
</dbReference>
<dbReference type="SUPFAM" id="SSF158710">
    <property type="entry name" value="PSPTO4464-like"/>
    <property type="match status" value="1"/>
</dbReference>
<dbReference type="HAMAP" id="MF_00765">
    <property type="entry name" value="DarP"/>
    <property type="match status" value="1"/>
</dbReference>
<name>A0A3B0YZT5_9ZZZZ</name>
<dbReference type="AlphaFoldDB" id="A0A3B0YZT5"/>
<dbReference type="GO" id="GO:0019843">
    <property type="term" value="F:rRNA binding"/>
    <property type="evidence" value="ECO:0007669"/>
    <property type="project" value="UniProtKB-KW"/>
</dbReference>
<evidence type="ECO:0000256" key="2">
    <source>
        <dbReference type="ARBA" id="ARBA00022517"/>
    </source>
</evidence>
<sequence length="187" mass="21989">MSRPCSIIRAECDELNTESIVEEDEFDPENLPPSKTRLKKDADALQQLGTDLLNLPETDWVKLALPDSLIDALGEMKRIHSRSALKRQRQFIGRLMRDVDPEPITRHFEQLRQKTRQQVQAHHALEEWRDRMIEEADTAIEAYLQENTDADRQHLRQLVRQARKERDQNKPPKSARVLFRYLRDAAE</sequence>
<dbReference type="EMBL" id="UOFN01000035">
    <property type="protein sequence ID" value="VAW74474.1"/>
    <property type="molecule type" value="Genomic_DNA"/>
</dbReference>
<dbReference type="Gene3D" id="1.10.60.30">
    <property type="entry name" value="PSPTO4464-like domains"/>
    <property type="match status" value="2"/>
</dbReference>
<dbReference type="InterPro" id="IPR006839">
    <property type="entry name" value="DarP"/>
</dbReference>
<evidence type="ECO:0000256" key="1">
    <source>
        <dbReference type="ARBA" id="ARBA00022490"/>
    </source>
</evidence>
<keyword evidence="3" id="KW-0699">rRNA-binding</keyword>
<dbReference type="PANTHER" id="PTHR38101">
    <property type="entry name" value="UPF0307 PROTEIN YJGA"/>
    <property type="match status" value="1"/>
</dbReference>
<keyword evidence="1" id="KW-0963">Cytoplasm</keyword>